<proteinExistence type="predicted"/>
<evidence type="ECO:0000256" key="1">
    <source>
        <dbReference type="SAM" id="MobiDB-lite"/>
    </source>
</evidence>
<evidence type="ECO:0000313" key="3">
    <source>
        <dbReference type="Proteomes" id="UP000774326"/>
    </source>
</evidence>
<dbReference type="Proteomes" id="UP000774326">
    <property type="component" value="Unassembled WGS sequence"/>
</dbReference>
<dbReference type="AlphaFoldDB" id="A0A9P8PYD0"/>
<name>A0A9P8PYD0_WICPI</name>
<keyword evidence="3" id="KW-1185">Reference proteome</keyword>
<protein>
    <submittedName>
        <fullName evidence="2">Uncharacterized protein</fullName>
    </submittedName>
</protein>
<sequence>MVVSIVDNGFTKPSDTNQEPGFKDIKGDGAPEIDCIGLPNTRRYLTSVTNNSQTRLKSIDQHRSKFTVPRSLVNGN</sequence>
<organism evidence="2 3">
    <name type="scientific">Wickerhamomyces pijperi</name>
    <name type="common">Yeast</name>
    <name type="synonym">Pichia pijperi</name>
    <dbReference type="NCBI Taxonomy" id="599730"/>
    <lineage>
        <taxon>Eukaryota</taxon>
        <taxon>Fungi</taxon>
        <taxon>Dikarya</taxon>
        <taxon>Ascomycota</taxon>
        <taxon>Saccharomycotina</taxon>
        <taxon>Saccharomycetes</taxon>
        <taxon>Phaffomycetales</taxon>
        <taxon>Wickerhamomycetaceae</taxon>
        <taxon>Wickerhamomyces</taxon>
    </lineage>
</organism>
<reference evidence="2" key="1">
    <citation type="journal article" date="2021" name="Open Biol.">
        <title>Shared evolutionary footprints suggest mitochondrial oxidative damage underlies multiple complex I losses in fungi.</title>
        <authorList>
            <person name="Schikora-Tamarit M.A."/>
            <person name="Marcet-Houben M."/>
            <person name="Nosek J."/>
            <person name="Gabaldon T."/>
        </authorList>
    </citation>
    <scope>NUCLEOTIDE SEQUENCE</scope>
    <source>
        <strain evidence="2">CBS2887</strain>
    </source>
</reference>
<evidence type="ECO:0000313" key="2">
    <source>
        <dbReference type="EMBL" id="KAH3680728.1"/>
    </source>
</evidence>
<accession>A0A9P8PYD0</accession>
<gene>
    <name evidence="2" type="ORF">WICPIJ_008125</name>
</gene>
<dbReference type="EMBL" id="JAEUBG010004672">
    <property type="protein sequence ID" value="KAH3680728.1"/>
    <property type="molecule type" value="Genomic_DNA"/>
</dbReference>
<reference evidence="2" key="2">
    <citation type="submission" date="2021-01" db="EMBL/GenBank/DDBJ databases">
        <authorList>
            <person name="Schikora-Tamarit M.A."/>
        </authorList>
    </citation>
    <scope>NUCLEOTIDE SEQUENCE</scope>
    <source>
        <strain evidence="2">CBS2887</strain>
    </source>
</reference>
<comment type="caution">
    <text evidence="2">The sequence shown here is derived from an EMBL/GenBank/DDBJ whole genome shotgun (WGS) entry which is preliminary data.</text>
</comment>
<feature type="region of interest" description="Disordered" evidence="1">
    <location>
        <begin position="1"/>
        <end position="28"/>
    </location>
</feature>